<dbReference type="Gene3D" id="2.40.50.100">
    <property type="match status" value="1"/>
</dbReference>
<evidence type="ECO:0000313" key="6">
    <source>
        <dbReference type="Proteomes" id="UP001595711"/>
    </source>
</evidence>
<reference evidence="6" key="1">
    <citation type="journal article" date="2019" name="Int. J. Syst. Evol. Microbiol.">
        <title>The Global Catalogue of Microorganisms (GCM) 10K type strain sequencing project: providing services to taxonomists for standard genome sequencing and annotation.</title>
        <authorList>
            <consortium name="The Broad Institute Genomics Platform"/>
            <consortium name="The Broad Institute Genome Sequencing Center for Infectious Disease"/>
            <person name="Wu L."/>
            <person name="Ma J."/>
        </authorList>
    </citation>
    <scope>NUCLEOTIDE SEQUENCE [LARGE SCALE GENOMIC DNA]</scope>
    <source>
        <strain evidence="6">KCTC 42182</strain>
    </source>
</reference>
<dbReference type="PANTHER" id="PTHR42781:SF4">
    <property type="entry name" value="SPERMIDINE_PUTRESCINE IMPORT ATP-BINDING PROTEIN POTA"/>
    <property type="match status" value="1"/>
</dbReference>
<dbReference type="InterPro" id="IPR003593">
    <property type="entry name" value="AAA+_ATPase"/>
</dbReference>
<dbReference type="EMBL" id="JBHRYJ010000005">
    <property type="protein sequence ID" value="MFC3677757.1"/>
    <property type="molecule type" value="Genomic_DNA"/>
</dbReference>
<dbReference type="InterPro" id="IPR050093">
    <property type="entry name" value="ABC_SmlMolc_Importer"/>
</dbReference>
<name>A0ABV7VM22_9PROT</name>
<gene>
    <name evidence="5" type="ORF">ACFOOQ_19550</name>
</gene>
<sequence>MEKLALNKLTKSYASFTAVNGIDLHLRKGEFVSLLGPSGCGKTTTLRMIAGFIEPTAGEIVMNGRVLSAGSRIVPPEHRGMSMIFQSYAIWPNMTVYENVAFGLKMRKIDAASMRERIGKILEIVHLEKLADRYPNELSGGQQQRVALARSIVVEPEVLLLDEPLSNLDANLREEMRNEIRRLHDEFHMTTVYVTHDQSEAMAISDRVAVMNQGRIEQVADPFTVYTKPQTKFVANFIGRTNMVEGRLEGERATFDGFSLPVCALADRPSAAEFTASLRPQNIDVVKTVPTGTDDLVLESDVVSRCFLGESWDYVIKPKGSCLKLRVSAPAVKVFDVNESVWLTIQPSRIVPIPN</sequence>
<dbReference type="InterPro" id="IPR017871">
    <property type="entry name" value="ABC_transporter-like_CS"/>
</dbReference>
<protein>
    <submittedName>
        <fullName evidence="5">ABC transporter ATP-binding protein</fullName>
    </submittedName>
</protein>
<evidence type="ECO:0000256" key="2">
    <source>
        <dbReference type="ARBA" id="ARBA00022741"/>
    </source>
</evidence>
<dbReference type="InterPro" id="IPR003439">
    <property type="entry name" value="ABC_transporter-like_ATP-bd"/>
</dbReference>
<dbReference type="RefSeq" id="WP_379729349.1">
    <property type="nucleotide sequence ID" value="NZ_JBHRYJ010000005.1"/>
</dbReference>
<dbReference type="PROSITE" id="PS00211">
    <property type="entry name" value="ABC_TRANSPORTER_1"/>
    <property type="match status" value="1"/>
</dbReference>
<dbReference type="Proteomes" id="UP001595711">
    <property type="component" value="Unassembled WGS sequence"/>
</dbReference>
<keyword evidence="2" id="KW-0547">Nucleotide-binding</keyword>
<keyword evidence="6" id="KW-1185">Reference proteome</keyword>
<evidence type="ECO:0000256" key="3">
    <source>
        <dbReference type="ARBA" id="ARBA00022840"/>
    </source>
</evidence>
<dbReference type="GO" id="GO:0005524">
    <property type="term" value="F:ATP binding"/>
    <property type="evidence" value="ECO:0007669"/>
    <property type="project" value="UniProtKB-KW"/>
</dbReference>
<dbReference type="PANTHER" id="PTHR42781">
    <property type="entry name" value="SPERMIDINE/PUTRESCINE IMPORT ATP-BINDING PROTEIN POTA"/>
    <property type="match status" value="1"/>
</dbReference>
<comment type="caution">
    <text evidence="5">The sequence shown here is derived from an EMBL/GenBank/DDBJ whole genome shotgun (WGS) entry which is preliminary data.</text>
</comment>
<dbReference type="SUPFAM" id="SSF52540">
    <property type="entry name" value="P-loop containing nucleoside triphosphate hydrolases"/>
    <property type="match status" value="1"/>
</dbReference>
<dbReference type="SMART" id="SM00382">
    <property type="entry name" value="AAA"/>
    <property type="match status" value="1"/>
</dbReference>
<dbReference type="Gene3D" id="3.40.50.300">
    <property type="entry name" value="P-loop containing nucleotide triphosphate hydrolases"/>
    <property type="match status" value="1"/>
</dbReference>
<dbReference type="InterPro" id="IPR027417">
    <property type="entry name" value="P-loop_NTPase"/>
</dbReference>
<proteinExistence type="predicted"/>
<organism evidence="5 6">
    <name type="scientific">Ferrovibrio xuzhouensis</name>
    <dbReference type="NCBI Taxonomy" id="1576914"/>
    <lineage>
        <taxon>Bacteria</taxon>
        <taxon>Pseudomonadati</taxon>
        <taxon>Pseudomonadota</taxon>
        <taxon>Alphaproteobacteria</taxon>
        <taxon>Rhodospirillales</taxon>
        <taxon>Rhodospirillaceae</taxon>
        <taxon>Ferrovibrio</taxon>
    </lineage>
</organism>
<dbReference type="SUPFAM" id="SSF50331">
    <property type="entry name" value="MOP-like"/>
    <property type="match status" value="1"/>
</dbReference>
<dbReference type="InterPro" id="IPR008995">
    <property type="entry name" value="Mo/tungstate-bd_C_term_dom"/>
</dbReference>
<keyword evidence="3 5" id="KW-0067">ATP-binding</keyword>
<dbReference type="PROSITE" id="PS50893">
    <property type="entry name" value="ABC_TRANSPORTER_2"/>
    <property type="match status" value="1"/>
</dbReference>
<evidence type="ECO:0000256" key="1">
    <source>
        <dbReference type="ARBA" id="ARBA00022448"/>
    </source>
</evidence>
<accession>A0ABV7VM22</accession>
<keyword evidence="1" id="KW-0813">Transport</keyword>
<evidence type="ECO:0000313" key="5">
    <source>
        <dbReference type="EMBL" id="MFC3677757.1"/>
    </source>
</evidence>
<feature type="domain" description="ABC transporter" evidence="4">
    <location>
        <begin position="4"/>
        <end position="238"/>
    </location>
</feature>
<evidence type="ECO:0000259" key="4">
    <source>
        <dbReference type="PROSITE" id="PS50893"/>
    </source>
</evidence>
<dbReference type="Pfam" id="PF00005">
    <property type="entry name" value="ABC_tran"/>
    <property type="match status" value="1"/>
</dbReference>